<evidence type="ECO:0000259" key="10">
    <source>
        <dbReference type="SMART" id="SM00861"/>
    </source>
</evidence>
<evidence type="ECO:0000256" key="8">
    <source>
        <dbReference type="ARBA" id="ARBA00023052"/>
    </source>
</evidence>
<dbReference type="SMART" id="SM00861">
    <property type="entry name" value="Transket_pyr"/>
    <property type="match status" value="1"/>
</dbReference>
<dbReference type="InterPro" id="IPR009014">
    <property type="entry name" value="Transketo_C/PFOR_II"/>
</dbReference>
<accession>A0ABR0XTI1</accession>
<dbReference type="EMBL" id="JABTTQ020000002">
    <property type="protein sequence ID" value="KAK6162531.1"/>
    <property type="molecule type" value="Genomic_DNA"/>
</dbReference>
<evidence type="ECO:0000313" key="11">
    <source>
        <dbReference type="EMBL" id="KAK6162531.1"/>
    </source>
</evidence>
<dbReference type="InterPro" id="IPR005475">
    <property type="entry name" value="Transketolase-like_Pyr-bd"/>
</dbReference>
<evidence type="ECO:0000256" key="1">
    <source>
        <dbReference type="ARBA" id="ARBA00001941"/>
    </source>
</evidence>
<gene>
    <name evidence="11" type="ORF">DH2020_002372</name>
</gene>
<dbReference type="InterPro" id="IPR033247">
    <property type="entry name" value="Transketolase_fam"/>
</dbReference>
<organism evidence="11 12">
    <name type="scientific">Rehmannia glutinosa</name>
    <name type="common">Chinese foxglove</name>
    <dbReference type="NCBI Taxonomy" id="99300"/>
    <lineage>
        <taxon>Eukaryota</taxon>
        <taxon>Viridiplantae</taxon>
        <taxon>Streptophyta</taxon>
        <taxon>Embryophyta</taxon>
        <taxon>Tracheophyta</taxon>
        <taxon>Spermatophyta</taxon>
        <taxon>Magnoliopsida</taxon>
        <taxon>eudicotyledons</taxon>
        <taxon>Gunneridae</taxon>
        <taxon>Pentapetalae</taxon>
        <taxon>asterids</taxon>
        <taxon>lamiids</taxon>
        <taxon>Lamiales</taxon>
        <taxon>Orobanchaceae</taxon>
        <taxon>Rehmannieae</taxon>
        <taxon>Rehmannia</taxon>
    </lineage>
</organism>
<evidence type="ECO:0000256" key="3">
    <source>
        <dbReference type="ARBA" id="ARBA00001964"/>
    </source>
</evidence>
<dbReference type="Proteomes" id="UP001318860">
    <property type="component" value="Unassembled WGS sequence"/>
</dbReference>
<dbReference type="InterPro" id="IPR055152">
    <property type="entry name" value="Transketolase-like_C_2"/>
</dbReference>
<keyword evidence="8" id="KW-0786">Thiamine pyrophosphate</keyword>
<comment type="catalytic activity">
    <reaction evidence="9">
        <text>D-sedoheptulose 7-phosphate + D-glyceraldehyde 3-phosphate = aldehydo-D-ribose 5-phosphate + D-xylulose 5-phosphate</text>
        <dbReference type="Rhea" id="RHEA:10508"/>
        <dbReference type="ChEBI" id="CHEBI:57483"/>
        <dbReference type="ChEBI" id="CHEBI:57737"/>
        <dbReference type="ChEBI" id="CHEBI:58273"/>
        <dbReference type="ChEBI" id="CHEBI:59776"/>
        <dbReference type="EC" id="2.2.1.1"/>
    </reaction>
</comment>
<keyword evidence="6" id="KW-0479">Metal-binding</keyword>
<dbReference type="CDD" id="cd07033">
    <property type="entry name" value="TPP_PYR_DXS_TK_like"/>
    <property type="match status" value="1"/>
</dbReference>
<dbReference type="PANTHER" id="PTHR43522:SF2">
    <property type="entry name" value="TRANSKETOLASE 1-RELATED"/>
    <property type="match status" value="1"/>
</dbReference>
<evidence type="ECO:0000256" key="2">
    <source>
        <dbReference type="ARBA" id="ARBA00001946"/>
    </source>
</evidence>
<evidence type="ECO:0000313" key="12">
    <source>
        <dbReference type="Proteomes" id="UP001318860"/>
    </source>
</evidence>
<comment type="similarity">
    <text evidence="4">Belongs to the transketolase family.</text>
</comment>
<dbReference type="InterPro" id="IPR020826">
    <property type="entry name" value="Transketolase_BS"/>
</dbReference>
<reference evidence="11 12" key="1">
    <citation type="journal article" date="2021" name="Comput. Struct. Biotechnol. J.">
        <title>De novo genome assembly of the potent medicinal plant Rehmannia glutinosa using nanopore technology.</title>
        <authorList>
            <person name="Ma L."/>
            <person name="Dong C."/>
            <person name="Song C."/>
            <person name="Wang X."/>
            <person name="Zheng X."/>
            <person name="Niu Y."/>
            <person name="Chen S."/>
            <person name="Feng W."/>
        </authorList>
    </citation>
    <scope>NUCLEOTIDE SEQUENCE [LARGE SCALE GENOMIC DNA]</scope>
    <source>
        <strain evidence="11">DH-2019</strain>
    </source>
</reference>
<evidence type="ECO:0000256" key="6">
    <source>
        <dbReference type="ARBA" id="ARBA00022723"/>
    </source>
</evidence>
<dbReference type="InterPro" id="IPR029061">
    <property type="entry name" value="THDP-binding"/>
</dbReference>
<feature type="domain" description="Transketolase-like pyrimidine-binding" evidence="10">
    <location>
        <begin position="183"/>
        <end position="355"/>
    </location>
</feature>
<dbReference type="Pfam" id="PF02779">
    <property type="entry name" value="Transket_pyr"/>
    <property type="match status" value="1"/>
</dbReference>
<keyword evidence="5" id="KW-0808">Transferase</keyword>
<evidence type="ECO:0000256" key="9">
    <source>
        <dbReference type="ARBA" id="ARBA00049473"/>
    </source>
</evidence>
<comment type="caution">
    <text evidence="11">The sequence shown here is derived from an EMBL/GenBank/DDBJ whole genome shotgun (WGS) entry which is preliminary data.</text>
</comment>
<evidence type="ECO:0000256" key="4">
    <source>
        <dbReference type="ARBA" id="ARBA00007131"/>
    </source>
</evidence>
<dbReference type="Pfam" id="PF22613">
    <property type="entry name" value="Transketolase_C_1"/>
    <property type="match status" value="1"/>
</dbReference>
<comment type="cofactor">
    <cofactor evidence="2">
        <name>Mg(2+)</name>
        <dbReference type="ChEBI" id="CHEBI:18420"/>
    </cofactor>
</comment>
<dbReference type="PANTHER" id="PTHR43522">
    <property type="entry name" value="TRANSKETOLASE"/>
    <property type="match status" value="1"/>
</dbReference>
<comment type="cofactor">
    <cofactor evidence="3">
        <name>thiamine diphosphate</name>
        <dbReference type="ChEBI" id="CHEBI:58937"/>
    </cofactor>
</comment>
<dbReference type="SUPFAM" id="SSF52922">
    <property type="entry name" value="TK C-terminal domain-like"/>
    <property type="match status" value="1"/>
</dbReference>
<dbReference type="Gene3D" id="3.40.50.920">
    <property type="match status" value="1"/>
</dbReference>
<dbReference type="Gene3D" id="3.40.50.970">
    <property type="match status" value="2"/>
</dbReference>
<keyword evidence="12" id="KW-1185">Reference proteome</keyword>
<comment type="cofactor">
    <cofactor evidence="1">
        <name>Co(2+)</name>
        <dbReference type="ChEBI" id="CHEBI:48828"/>
    </cofactor>
</comment>
<dbReference type="Pfam" id="PF00456">
    <property type="entry name" value="Transketolase_N"/>
    <property type="match status" value="1"/>
</dbReference>
<evidence type="ECO:0000256" key="7">
    <source>
        <dbReference type="ARBA" id="ARBA00022842"/>
    </source>
</evidence>
<protein>
    <recommendedName>
        <fullName evidence="10">Transketolase-like pyrimidine-binding domain-containing protein</fullName>
    </recommendedName>
</protein>
<dbReference type="SUPFAM" id="SSF52518">
    <property type="entry name" value="Thiamin diphosphate-binding fold (THDP-binding)"/>
    <property type="match status" value="2"/>
</dbReference>
<evidence type="ECO:0000256" key="5">
    <source>
        <dbReference type="ARBA" id="ARBA00022679"/>
    </source>
</evidence>
<name>A0ABR0XTI1_REHGL</name>
<keyword evidence="7" id="KW-0460">Magnesium</keyword>
<sequence length="494" mass="53503">MEGISNEACSLAGHWGLGKLIAFYDDNHISIDGDTEIAFTENVDTRFEALGWHVIWVKNGNTGYDEIRDAIKEAKAVKDKPTLIKVTTTIGFGSPNKANSYSVHGSALGAKEVEATRQNLGWPYEPFHVPEDVKSHWSRHVAEGAAFEAEWNAKFAEYENKYPEDTAELKFIITGELPAGWEKALPKSLSAKSQCSGNCPPGLLGGSADITSSNMTLLKMFGDFQKNTPRERNVRFGAREHGMAAICNGIALHSPGLIPYCATFLVFTDYMRAAMRLSALSEAGVIYVMTHDSIGVGGNGPTHQPIEHLASFRAMPNILTIRPADGNETAGAYKMAVINRKRPSVIALSKQKLPQLPGTSIEGVEKGGYIEITIPVPDVILIGTGSELEIAAKAGDELIKEGKAVRVVSFVCWEVFDEQCDEYKESVLPAAVTARVSIEAGSTFGWEKIVGDKGIAIGIHQFGASAPAQKLYMEFGITIEAVVAAAKELYMLSF</sequence>
<dbReference type="InterPro" id="IPR005474">
    <property type="entry name" value="Transketolase_N"/>
</dbReference>
<dbReference type="PROSITE" id="PS00802">
    <property type="entry name" value="TRANSKETOLASE_2"/>
    <property type="match status" value="1"/>
</dbReference>
<proteinExistence type="inferred from homology"/>